<sequence>MLDTNICSFIMRERPEVLLKVLQGHVENKDRLVISAITYAELRFGAIGKKASPRHTVIVDEFIKRIDGVLPWDKAAVDATTQIKLHLAEQGTPIGANDSAIAGNAIAAGCVLVTNNTREFNRVPDLRVEDWTND</sequence>
<reference evidence="10 11" key="1">
    <citation type="submission" date="2014-01" db="EMBL/GenBank/DDBJ databases">
        <title>Full genme sequencing of cellulolytic bacterium Gynuella sunshinyii YC6258T gen. nov., sp. nov.</title>
        <authorList>
            <person name="Khan H."/>
            <person name="Chung E.J."/>
            <person name="Chung Y.R."/>
        </authorList>
    </citation>
    <scope>NUCLEOTIDE SEQUENCE [LARGE SCALE GENOMIC DNA]</scope>
    <source>
        <strain evidence="10 11">YC6258</strain>
    </source>
</reference>
<evidence type="ECO:0000313" key="11">
    <source>
        <dbReference type="Proteomes" id="UP000032266"/>
    </source>
</evidence>
<dbReference type="STRING" id="1445510.YC6258_05007"/>
<evidence type="ECO:0000259" key="9">
    <source>
        <dbReference type="Pfam" id="PF01850"/>
    </source>
</evidence>
<comment type="function">
    <text evidence="8">Toxic component of a toxin-antitoxin (TA) system. An RNase.</text>
</comment>
<keyword evidence="3 8" id="KW-0540">Nuclease</keyword>
<keyword evidence="6 8" id="KW-0460">Magnesium</keyword>
<feature type="binding site" evidence="8">
    <location>
        <position position="3"/>
    </location>
    <ligand>
        <name>Mg(2+)</name>
        <dbReference type="ChEBI" id="CHEBI:18420"/>
    </ligand>
</feature>
<comment type="similarity">
    <text evidence="7 8">Belongs to the PINc/VapC protein family.</text>
</comment>
<evidence type="ECO:0000256" key="2">
    <source>
        <dbReference type="ARBA" id="ARBA00022649"/>
    </source>
</evidence>
<dbReference type="PANTHER" id="PTHR33653">
    <property type="entry name" value="RIBONUCLEASE VAPC2"/>
    <property type="match status" value="1"/>
</dbReference>
<dbReference type="GO" id="GO:0016787">
    <property type="term" value="F:hydrolase activity"/>
    <property type="evidence" value="ECO:0007669"/>
    <property type="project" value="UniProtKB-KW"/>
</dbReference>
<organism evidence="10 11">
    <name type="scientific">Gynuella sunshinyii YC6258</name>
    <dbReference type="NCBI Taxonomy" id="1445510"/>
    <lineage>
        <taxon>Bacteria</taxon>
        <taxon>Pseudomonadati</taxon>
        <taxon>Pseudomonadota</taxon>
        <taxon>Gammaproteobacteria</taxon>
        <taxon>Oceanospirillales</taxon>
        <taxon>Saccharospirillaceae</taxon>
        <taxon>Gynuella</taxon>
    </lineage>
</organism>
<evidence type="ECO:0000256" key="6">
    <source>
        <dbReference type="ARBA" id="ARBA00022842"/>
    </source>
</evidence>
<evidence type="ECO:0000256" key="3">
    <source>
        <dbReference type="ARBA" id="ARBA00022722"/>
    </source>
</evidence>
<keyword evidence="5 8" id="KW-0378">Hydrolase</keyword>
<dbReference type="GO" id="GO:0004540">
    <property type="term" value="F:RNA nuclease activity"/>
    <property type="evidence" value="ECO:0007669"/>
    <property type="project" value="InterPro"/>
</dbReference>
<dbReference type="EC" id="3.1.-.-" evidence="8"/>
<keyword evidence="8" id="KW-0800">Toxin</keyword>
<evidence type="ECO:0000256" key="7">
    <source>
        <dbReference type="ARBA" id="ARBA00038093"/>
    </source>
</evidence>
<dbReference type="Proteomes" id="UP000032266">
    <property type="component" value="Chromosome"/>
</dbReference>
<dbReference type="GO" id="GO:0000287">
    <property type="term" value="F:magnesium ion binding"/>
    <property type="evidence" value="ECO:0007669"/>
    <property type="project" value="UniProtKB-UniRule"/>
</dbReference>
<proteinExistence type="inferred from homology"/>
<evidence type="ECO:0000256" key="4">
    <source>
        <dbReference type="ARBA" id="ARBA00022723"/>
    </source>
</evidence>
<dbReference type="AlphaFoldDB" id="A0A0C5W2Z6"/>
<dbReference type="Gene3D" id="3.40.50.1010">
    <property type="entry name" value="5'-nuclease"/>
    <property type="match status" value="1"/>
</dbReference>
<name>A0A0C5W2Z6_9GAMM</name>
<evidence type="ECO:0000256" key="1">
    <source>
        <dbReference type="ARBA" id="ARBA00001946"/>
    </source>
</evidence>
<dbReference type="InterPro" id="IPR029060">
    <property type="entry name" value="PIN-like_dom_sf"/>
</dbReference>
<dbReference type="PANTHER" id="PTHR33653:SF1">
    <property type="entry name" value="RIBONUCLEASE VAPC2"/>
    <property type="match status" value="1"/>
</dbReference>
<dbReference type="EMBL" id="CP007142">
    <property type="protein sequence ID" value="AJQ97039.1"/>
    <property type="molecule type" value="Genomic_DNA"/>
</dbReference>
<dbReference type="InterPro" id="IPR022907">
    <property type="entry name" value="VapC_family"/>
</dbReference>
<comment type="cofactor">
    <cofactor evidence="1 8">
        <name>Mg(2+)</name>
        <dbReference type="ChEBI" id="CHEBI:18420"/>
    </cofactor>
</comment>
<evidence type="ECO:0000256" key="5">
    <source>
        <dbReference type="ARBA" id="ARBA00022801"/>
    </source>
</evidence>
<feature type="domain" description="PIN" evidence="9">
    <location>
        <begin position="1"/>
        <end position="125"/>
    </location>
</feature>
<evidence type="ECO:0000313" key="10">
    <source>
        <dbReference type="EMBL" id="AJQ97039.1"/>
    </source>
</evidence>
<protein>
    <recommendedName>
        <fullName evidence="8">Ribonuclease VapC</fullName>
        <shortName evidence="8">RNase VapC</shortName>
        <ecNumber evidence="8">3.1.-.-</ecNumber>
    </recommendedName>
    <alternativeName>
        <fullName evidence="8">Toxin VapC</fullName>
    </alternativeName>
</protein>
<dbReference type="PATRIC" id="fig|1445510.3.peg.4967"/>
<gene>
    <name evidence="8" type="primary">vapC</name>
    <name evidence="10" type="ORF">YC6258_05007</name>
</gene>
<dbReference type="GO" id="GO:0090729">
    <property type="term" value="F:toxin activity"/>
    <property type="evidence" value="ECO:0007669"/>
    <property type="project" value="UniProtKB-KW"/>
</dbReference>
<dbReference type="InterPro" id="IPR002716">
    <property type="entry name" value="PIN_dom"/>
</dbReference>
<keyword evidence="11" id="KW-1185">Reference proteome</keyword>
<dbReference type="OrthoDB" id="9796690at2"/>
<dbReference type="InterPro" id="IPR050556">
    <property type="entry name" value="Type_II_TA_system_RNase"/>
</dbReference>
<keyword evidence="2 8" id="KW-1277">Toxin-antitoxin system</keyword>
<dbReference type="Pfam" id="PF01850">
    <property type="entry name" value="PIN"/>
    <property type="match status" value="1"/>
</dbReference>
<dbReference type="HAMAP" id="MF_00265">
    <property type="entry name" value="VapC_Nob1"/>
    <property type="match status" value="1"/>
</dbReference>
<keyword evidence="4 8" id="KW-0479">Metal-binding</keyword>
<evidence type="ECO:0000256" key="8">
    <source>
        <dbReference type="HAMAP-Rule" id="MF_00265"/>
    </source>
</evidence>
<dbReference type="HOGENOM" id="CLU_118482_5_3_6"/>
<dbReference type="KEGG" id="gsn:YC6258_05007"/>
<feature type="binding site" evidence="8">
    <location>
        <position position="98"/>
    </location>
    <ligand>
        <name>Mg(2+)</name>
        <dbReference type="ChEBI" id="CHEBI:18420"/>
    </ligand>
</feature>
<dbReference type="SUPFAM" id="SSF88723">
    <property type="entry name" value="PIN domain-like"/>
    <property type="match status" value="1"/>
</dbReference>
<accession>A0A0C5W2Z6</accession>